<name>A0ABY2HFG0_9HYPO</name>
<dbReference type="EMBL" id="PPTA01000002">
    <property type="protein sequence ID" value="TFB06287.1"/>
    <property type="molecule type" value="Genomic_DNA"/>
</dbReference>
<keyword evidence="2" id="KW-1185">Reference proteome</keyword>
<reference evidence="1 2" key="1">
    <citation type="submission" date="2018-01" db="EMBL/GenBank/DDBJ databases">
        <title>Genome characterization of the sugarcane-associated fungus Trichoderma ghanense CCMA-1212 and their application in lignocelulose bioconversion.</title>
        <authorList>
            <person name="Steindorff A.S."/>
            <person name="Mendes T.D."/>
            <person name="Vilela E.S.D."/>
            <person name="Rodrigues D.S."/>
            <person name="Formighieri E.F."/>
            <person name="Melo I.S."/>
            <person name="Favaro L.C.L."/>
        </authorList>
    </citation>
    <scope>NUCLEOTIDE SEQUENCE [LARGE SCALE GENOMIC DNA]</scope>
    <source>
        <strain evidence="1 2">CCMA-1212</strain>
    </source>
</reference>
<gene>
    <name evidence="1" type="ORF">CCMA1212_001719</name>
</gene>
<comment type="caution">
    <text evidence="1">The sequence shown here is derived from an EMBL/GenBank/DDBJ whole genome shotgun (WGS) entry which is preliminary data.</text>
</comment>
<organism evidence="1 2">
    <name type="scientific">Trichoderma ghanense</name>
    <dbReference type="NCBI Taxonomy" id="65468"/>
    <lineage>
        <taxon>Eukaryota</taxon>
        <taxon>Fungi</taxon>
        <taxon>Dikarya</taxon>
        <taxon>Ascomycota</taxon>
        <taxon>Pezizomycotina</taxon>
        <taxon>Sordariomycetes</taxon>
        <taxon>Hypocreomycetidae</taxon>
        <taxon>Hypocreales</taxon>
        <taxon>Hypocreaceae</taxon>
        <taxon>Trichoderma</taxon>
    </lineage>
</organism>
<dbReference type="GeneID" id="300573586"/>
<proteinExistence type="predicted"/>
<evidence type="ECO:0000313" key="2">
    <source>
        <dbReference type="Proteomes" id="UP001642720"/>
    </source>
</evidence>
<dbReference type="Proteomes" id="UP001642720">
    <property type="component" value="Unassembled WGS sequence"/>
</dbReference>
<accession>A0ABY2HFG0</accession>
<protein>
    <submittedName>
        <fullName evidence="1">Uncharacterized protein</fullName>
    </submittedName>
</protein>
<sequence length="246" mass="28130">MMIRIQSLPNRDTALRPSARPVIATHGVSFSARNRYHPCLSTKDRGGKEWRCTTPNSMSHTRHVMRLHSAVEFSHCSLSGLLDGPQPAPLPYLQFSSQQTTGSCKITIPVPGSVLHVTVRPICCYLQVLCSFHGQAGRRRIQAARESHKRGSVHLEMKREVVPPILQFLQYHQIRPVMLSWQPRFRFIGTWLSYKDTSTALYTDLSSRPGKMNPLFSVQFIVRMRQTYCRQPYKHDGPECLEVMGR</sequence>
<dbReference type="RefSeq" id="XP_073562488.1">
    <property type="nucleotide sequence ID" value="XM_073699136.1"/>
</dbReference>
<evidence type="ECO:0000313" key="1">
    <source>
        <dbReference type="EMBL" id="TFB06287.1"/>
    </source>
</evidence>